<keyword evidence="1" id="KW-1133">Transmembrane helix</keyword>
<accession>A0ABW3ZSV9</accession>
<keyword evidence="3" id="KW-1185">Reference proteome</keyword>
<keyword evidence="1" id="KW-0472">Membrane</keyword>
<evidence type="ECO:0008006" key="4">
    <source>
        <dbReference type="Google" id="ProtNLM"/>
    </source>
</evidence>
<feature type="transmembrane region" description="Helical" evidence="1">
    <location>
        <begin position="238"/>
        <end position="259"/>
    </location>
</feature>
<dbReference type="InterPro" id="IPR036259">
    <property type="entry name" value="MFS_trans_sf"/>
</dbReference>
<dbReference type="SUPFAM" id="SSF103473">
    <property type="entry name" value="MFS general substrate transporter"/>
    <property type="match status" value="1"/>
</dbReference>
<feature type="transmembrane region" description="Helical" evidence="1">
    <location>
        <begin position="279"/>
        <end position="305"/>
    </location>
</feature>
<sequence length="378" mass="42216">MSKAIIVGLIPAPELAEEVAGKLVDRLPQAFTETIDDGISWTVKVVRDPLTGAAENVDKLIHRAKTIKEDNNWDYTVCLTDLPIFSDKGVVLGDVNENEGVVQISIPAFGLPPVTKRVEEAVIQVVGELYFRVNKALHDNGHSVNTHRGLMKRRFLLTPVQKVTPPDDIAESDVRFILKPRMYGRFKLLLGMTHANSPWSIIPAFKRVMAVAFATGAYGLIFPTLWRLSVSYETTRFVLLTLGAIIGMVVWIIFAHNLWEKPSEKNDRKMRLLYNAATLMTLTVAVSVYYAMLLAMFLMAVAFIVPPELFSDVTGLEEEAAGFSHFFHLGWLITSVATVAGAIGSGLESETTVRNIMYGYRQQQRSKEMDYYGEDDDK</sequence>
<protein>
    <recommendedName>
        <fullName evidence="4">5,10-methylene-tetrahydrofolate dehydrogenase</fullName>
    </recommendedName>
</protein>
<proteinExistence type="predicted"/>
<reference evidence="3" key="1">
    <citation type="journal article" date="2019" name="Int. J. Syst. Evol. Microbiol.">
        <title>The Global Catalogue of Microorganisms (GCM) 10K type strain sequencing project: providing services to taxonomists for standard genome sequencing and annotation.</title>
        <authorList>
            <consortium name="The Broad Institute Genomics Platform"/>
            <consortium name="The Broad Institute Genome Sequencing Center for Infectious Disease"/>
            <person name="Wu L."/>
            <person name="Ma J."/>
        </authorList>
    </citation>
    <scope>NUCLEOTIDE SEQUENCE [LARGE SCALE GENOMIC DNA]</scope>
    <source>
        <strain evidence="3">CCUG 54822</strain>
    </source>
</reference>
<organism evidence="2 3">
    <name type="scientific">Lentibacillus salinarum</name>
    <dbReference type="NCBI Taxonomy" id="446820"/>
    <lineage>
        <taxon>Bacteria</taxon>
        <taxon>Bacillati</taxon>
        <taxon>Bacillota</taxon>
        <taxon>Bacilli</taxon>
        <taxon>Bacillales</taxon>
        <taxon>Bacillaceae</taxon>
        <taxon>Lentibacillus</taxon>
    </lineage>
</organism>
<dbReference type="RefSeq" id="WP_382398620.1">
    <property type="nucleotide sequence ID" value="NZ_JBHTNH010000008.1"/>
</dbReference>
<dbReference type="EMBL" id="JBHTNH010000008">
    <property type="protein sequence ID" value="MFD1361238.1"/>
    <property type="molecule type" value="Genomic_DNA"/>
</dbReference>
<dbReference type="Proteomes" id="UP001597178">
    <property type="component" value="Unassembled WGS sequence"/>
</dbReference>
<gene>
    <name evidence="2" type="ORF">ACFQ4A_06085</name>
</gene>
<evidence type="ECO:0000256" key="1">
    <source>
        <dbReference type="SAM" id="Phobius"/>
    </source>
</evidence>
<comment type="caution">
    <text evidence="2">The sequence shown here is derived from an EMBL/GenBank/DDBJ whole genome shotgun (WGS) entry which is preliminary data.</text>
</comment>
<keyword evidence="1" id="KW-0812">Transmembrane</keyword>
<evidence type="ECO:0000313" key="3">
    <source>
        <dbReference type="Proteomes" id="UP001597178"/>
    </source>
</evidence>
<feature type="transmembrane region" description="Helical" evidence="1">
    <location>
        <begin position="208"/>
        <end position="226"/>
    </location>
</feature>
<evidence type="ECO:0000313" key="2">
    <source>
        <dbReference type="EMBL" id="MFD1361238.1"/>
    </source>
</evidence>
<name>A0ABW3ZSV9_9BACI</name>
<feature type="transmembrane region" description="Helical" evidence="1">
    <location>
        <begin position="325"/>
        <end position="347"/>
    </location>
</feature>